<evidence type="ECO:0000313" key="6">
    <source>
        <dbReference type="RefSeq" id="XP_035869428.1"/>
    </source>
</evidence>
<gene>
    <name evidence="6" type="primary">LOC114511243</name>
</gene>
<dbReference type="PANTHER" id="PTHR14152:SF5">
    <property type="entry name" value="U4_U6.U5 TRI-SNRNP-ASSOCIATED PROTEIN 1"/>
    <property type="match status" value="1"/>
</dbReference>
<evidence type="ECO:0000313" key="5">
    <source>
        <dbReference type="Proteomes" id="UP000504628"/>
    </source>
</evidence>
<feature type="region of interest" description="Disordered" evidence="4">
    <location>
        <begin position="1"/>
        <end position="30"/>
    </location>
</feature>
<sequence>MAAHQSHGEENVSWSTVHLDEEQQHQGFSASSATILDEEPIVSRGLAAALLLCQKKGLLETTVQKVARVKVPSNAPPSAGHCTEDKTAIGDERSQREESRGFTRDFKEKDGYQPHIRIEYVDEMGRKLTPKEAFRQLSHRFHGKSSGKKKTERRLKKLDQEALLKKMSSSDTPLGTVALLREKQKAQKTPYIVLSGSGKSRKANTITK</sequence>
<dbReference type="GO" id="GO:0046540">
    <property type="term" value="C:U4/U6 x U5 tri-snRNP complex"/>
    <property type="evidence" value="ECO:0007669"/>
    <property type="project" value="TreeGrafter"/>
</dbReference>
<dbReference type="InParanoid" id="A0A7E6CR12"/>
<evidence type="ECO:0000256" key="3">
    <source>
        <dbReference type="ARBA" id="ARBA00023242"/>
    </source>
</evidence>
<organism evidence="5 6">
    <name type="scientific">Phyllostomus discolor</name>
    <name type="common">pale spear-nosed bat</name>
    <dbReference type="NCBI Taxonomy" id="89673"/>
    <lineage>
        <taxon>Eukaryota</taxon>
        <taxon>Metazoa</taxon>
        <taxon>Chordata</taxon>
        <taxon>Craniata</taxon>
        <taxon>Vertebrata</taxon>
        <taxon>Euteleostomi</taxon>
        <taxon>Mammalia</taxon>
        <taxon>Eutheria</taxon>
        <taxon>Laurasiatheria</taxon>
        <taxon>Chiroptera</taxon>
        <taxon>Yangochiroptera</taxon>
        <taxon>Phyllostomidae</taxon>
        <taxon>Phyllostominae</taxon>
        <taxon>Phyllostomus</taxon>
    </lineage>
</organism>
<keyword evidence="3" id="KW-0539">Nucleus</keyword>
<dbReference type="GeneID" id="114511243"/>
<dbReference type="AlphaFoldDB" id="A0A7E6CR12"/>
<feature type="compositionally biased region" description="Basic and acidic residues" evidence="4">
    <location>
        <begin position="1"/>
        <end position="10"/>
    </location>
</feature>
<evidence type="ECO:0000256" key="4">
    <source>
        <dbReference type="SAM" id="MobiDB-lite"/>
    </source>
</evidence>
<proteinExistence type="inferred from homology"/>
<accession>A0A7E6CR12</accession>
<dbReference type="Proteomes" id="UP000504628">
    <property type="component" value="Chromosome 12"/>
</dbReference>
<dbReference type="GO" id="GO:0045292">
    <property type="term" value="P:mRNA cis splicing, via spliceosome"/>
    <property type="evidence" value="ECO:0007669"/>
    <property type="project" value="TreeGrafter"/>
</dbReference>
<dbReference type="OrthoDB" id="5583at2759"/>
<feature type="compositionally biased region" description="Basic and acidic residues" evidence="4">
    <location>
        <begin position="82"/>
        <end position="101"/>
    </location>
</feature>
<evidence type="ECO:0000256" key="1">
    <source>
        <dbReference type="ARBA" id="ARBA00004123"/>
    </source>
</evidence>
<dbReference type="RefSeq" id="XP_035869428.1">
    <property type="nucleotide sequence ID" value="XM_036013535.1"/>
</dbReference>
<dbReference type="KEGG" id="pdic:114511243"/>
<comment type="subcellular location">
    <subcellularLocation>
        <location evidence="1">Nucleus</location>
    </subcellularLocation>
</comment>
<reference evidence="6" key="1">
    <citation type="submission" date="2025-08" db="UniProtKB">
        <authorList>
            <consortium name="RefSeq"/>
        </authorList>
    </citation>
    <scope>IDENTIFICATION</scope>
    <source>
        <tissue evidence="6">Muscle</tissue>
    </source>
</reference>
<dbReference type="Pfam" id="PF03343">
    <property type="entry name" value="SART-1"/>
    <property type="match status" value="1"/>
</dbReference>
<dbReference type="InterPro" id="IPR005011">
    <property type="entry name" value="SNU66/SART1"/>
</dbReference>
<keyword evidence="5" id="KW-1185">Reference proteome</keyword>
<evidence type="ECO:0000256" key="2">
    <source>
        <dbReference type="ARBA" id="ARBA00006076"/>
    </source>
</evidence>
<dbReference type="GO" id="GO:0000481">
    <property type="term" value="P:maturation of 5S rRNA"/>
    <property type="evidence" value="ECO:0007669"/>
    <property type="project" value="TreeGrafter"/>
</dbReference>
<protein>
    <submittedName>
        <fullName evidence="6">U4/U6.U5 tri-snRNP-associated protein 1-like</fullName>
    </submittedName>
</protein>
<name>A0A7E6CR12_9CHIR</name>
<feature type="region of interest" description="Disordered" evidence="4">
    <location>
        <begin position="71"/>
        <end position="101"/>
    </location>
</feature>
<comment type="similarity">
    <text evidence="2">Belongs to the SNU66/SART1 family.</text>
</comment>
<dbReference type="PANTHER" id="PTHR14152">
    <property type="entry name" value="SQUAMOUS CELL CARCINOMA ANTIGEN RECOGNISED BY CYTOTOXIC T LYMPHOCYTES"/>
    <property type="match status" value="1"/>
</dbReference>